<keyword evidence="3" id="KW-1185">Reference proteome</keyword>
<dbReference type="EMBL" id="CACVKT020009884">
    <property type="protein sequence ID" value="CAC5423836.1"/>
    <property type="molecule type" value="Genomic_DNA"/>
</dbReference>
<evidence type="ECO:0000313" key="2">
    <source>
        <dbReference type="EMBL" id="CAC5423836.1"/>
    </source>
</evidence>
<reference evidence="2 3" key="1">
    <citation type="submission" date="2020-06" db="EMBL/GenBank/DDBJ databases">
        <authorList>
            <person name="Li R."/>
            <person name="Bekaert M."/>
        </authorList>
    </citation>
    <scope>NUCLEOTIDE SEQUENCE [LARGE SCALE GENOMIC DNA]</scope>
    <source>
        <strain evidence="3">wild</strain>
    </source>
</reference>
<name>A0A6J8EVQ9_MYTCO</name>
<keyword evidence="1" id="KW-0812">Transmembrane</keyword>
<evidence type="ECO:0000313" key="3">
    <source>
        <dbReference type="Proteomes" id="UP000507470"/>
    </source>
</evidence>
<sequence>MKVKFLNVGISNQCQPSDSSQCKKTYQMTCEEVDNQFSFSKCSKKYLTNGGGTLTFDPYFDFCSGIYMNVNNSLCTKTEDSDICTVDLRENMQNNPDCFNRYSMIIEYTCEGIAVGVSIGCGIVASIVIITICFKRRSDQHKKGSSINQQNNYIGNQCVALPQRPQEKSDKIELIGDITNNQHYHDSTTPSNLTNEEYTYIDSINNRSSGASNSENYVVLDPNETGFNRQGNPTVQNKQVLYNPETNANENRLGNDKNNHKASPYEMKTEIQQVKVCT</sequence>
<gene>
    <name evidence="2" type="ORF">MCOR_55798</name>
</gene>
<evidence type="ECO:0000256" key="1">
    <source>
        <dbReference type="SAM" id="Phobius"/>
    </source>
</evidence>
<dbReference type="Proteomes" id="UP000507470">
    <property type="component" value="Unassembled WGS sequence"/>
</dbReference>
<accession>A0A6J8EVQ9</accession>
<protein>
    <submittedName>
        <fullName evidence="2">Uncharacterized protein</fullName>
    </submittedName>
</protein>
<keyword evidence="1" id="KW-1133">Transmembrane helix</keyword>
<organism evidence="2 3">
    <name type="scientific">Mytilus coruscus</name>
    <name type="common">Sea mussel</name>
    <dbReference type="NCBI Taxonomy" id="42192"/>
    <lineage>
        <taxon>Eukaryota</taxon>
        <taxon>Metazoa</taxon>
        <taxon>Spiralia</taxon>
        <taxon>Lophotrochozoa</taxon>
        <taxon>Mollusca</taxon>
        <taxon>Bivalvia</taxon>
        <taxon>Autobranchia</taxon>
        <taxon>Pteriomorphia</taxon>
        <taxon>Mytilida</taxon>
        <taxon>Mytiloidea</taxon>
        <taxon>Mytilidae</taxon>
        <taxon>Mytilinae</taxon>
        <taxon>Mytilus</taxon>
    </lineage>
</organism>
<keyword evidence="1" id="KW-0472">Membrane</keyword>
<feature type="transmembrane region" description="Helical" evidence="1">
    <location>
        <begin position="113"/>
        <end position="134"/>
    </location>
</feature>
<dbReference type="AlphaFoldDB" id="A0A6J8EVQ9"/>
<proteinExistence type="predicted"/>